<accession>A0AAV7PIR2</accession>
<proteinExistence type="predicted"/>
<feature type="compositionally biased region" description="Low complexity" evidence="1">
    <location>
        <begin position="85"/>
        <end position="95"/>
    </location>
</feature>
<dbReference type="EMBL" id="JANPWB010000011">
    <property type="protein sequence ID" value="KAJ1128196.1"/>
    <property type="molecule type" value="Genomic_DNA"/>
</dbReference>
<feature type="compositionally biased region" description="Basic residues" evidence="1">
    <location>
        <begin position="96"/>
        <end position="112"/>
    </location>
</feature>
<comment type="caution">
    <text evidence="2">The sequence shown here is derived from an EMBL/GenBank/DDBJ whole genome shotgun (WGS) entry which is preliminary data.</text>
</comment>
<name>A0AAV7PIR2_PLEWA</name>
<feature type="region of interest" description="Disordered" evidence="1">
    <location>
        <begin position="34"/>
        <end position="136"/>
    </location>
</feature>
<dbReference type="Proteomes" id="UP001066276">
    <property type="component" value="Chromosome 7"/>
</dbReference>
<gene>
    <name evidence="2" type="ORF">NDU88_006575</name>
</gene>
<evidence type="ECO:0000256" key="1">
    <source>
        <dbReference type="SAM" id="MobiDB-lite"/>
    </source>
</evidence>
<keyword evidence="3" id="KW-1185">Reference proteome</keyword>
<feature type="compositionally biased region" description="Polar residues" evidence="1">
    <location>
        <begin position="126"/>
        <end position="136"/>
    </location>
</feature>
<dbReference type="AlphaFoldDB" id="A0AAV7PIR2"/>
<protein>
    <submittedName>
        <fullName evidence="2">Uncharacterized protein</fullName>
    </submittedName>
</protein>
<sequence>MLQATRSICLYPSRHSPPRQPLCTLCAFVQSQLGQRGQEGDSPPRKRNLTPVRTTNRCLQLRAADPQLRPAPLRTAPNADPQTASSTLLTSSWSRRPPHIFHSRGRPRRRGRPGPLVRGTRPPPLDSTSSPANCLLTSNSPPLTLISRVPSTVHRFLAGWSDLKPVQVQISYSSQARHGPGHHLLATLL</sequence>
<organism evidence="2 3">
    <name type="scientific">Pleurodeles waltl</name>
    <name type="common">Iberian ribbed newt</name>
    <dbReference type="NCBI Taxonomy" id="8319"/>
    <lineage>
        <taxon>Eukaryota</taxon>
        <taxon>Metazoa</taxon>
        <taxon>Chordata</taxon>
        <taxon>Craniata</taxon>
        <taxon>Vertebrata</taxon>
        <taxon>Euteleostomi</taxon>
        <taxon>Amphibia</taxon>
        <taxon>Batrachia</taxon>
        <taxon>Caudata</taxon>
        <taxon>Salamandroidea</taxon>
        <taxon>Salamandridae</taxon>
        <taxon>Pleurodelinae</taxon>
        <taxon>Pleurodeles</taxon>
    </lineage>
</organism>
<evidence type="ECO:0000313" key="2">
    <source>
        <dbReference type="EMBL" id="KAJ1128196.1"/>
    </source>
</evidence>
<reference evidence="2" key="1">
    <citation type="journal article" date="2022" name="bioRxiv">
        <title>Sequencing and chromosome-scale assembly of the giantPleurodeles waltlgenome.</title>
        <authorList>
            <person name="Brown T."/>
            <person name="Elewa A."/>
            <person name="Iarovenko S."/>
            <person name="Subramanian E."/>
            <person name="Araus A.J."/>
            <person name="Petzold A."/>
            <person name="Susuki M."/>
            <person name="Suzuki K.-i.T."/>
            <person name="Hayashi T."/>
            <person name="Toyoda A."/>
            <person name="Oliveira C."/>
            <person name="Osipova E."/>
            <person name="Leigh N.D."/>
            <person name="Simon A."/>
            <person name="Yun M.H."/>
        </authorList>
    </citation>
    <scope>NUCLEOTIDE SEQUENCE</scope>
    <source>
        <strain evidence="2">20211129_DDA</strain>
        <tissue evidence="2">Liver</tissue>
    </source>
</reference>
<evidence type="ECO:0000313" key="3">
    <source>
        <dbReference type="Proteomes" id="UP001066276"/>
    </source>
</evidence>